<dbReference type="Proteomes" id="UP000024635">
    <property type="component" value="Unassembled WGS sequence"/>
</dbReference>
<organism evidence="1 2">
    <name type="scientific">Ancylostoma ceylanicum</name>
    <dbReference type="NCBI Taxonomy" id="53326"/>
    <lineage>
        <taxon>Eukaryota</taxon>
        <taxon>Metazoa</taxon>
        <taxon>Ecdysozoa</taxon>
        <taxon>Nematoda</taxon>
        <taxon>Chromadorea</taxon>
        <taxon>Rhabditida</taxon>
        <taxon>Rhabditina</taxon>
        <taxon>Rhabditomorpha</taxon>
        <taxon>Strongyloidea</taxon>
        <taxon>Ancylostomatidae</taxon>
        <taxon>Ancylostomatinae</taxon>
        <taxon>Ancylostoma</taxon>
    </lineage>
</organism>
<gene>
    <name evidence="1" type="primary">Acey_s0081.g1429</name>
    <name evidence="1" type="ORF">Y032_0081g1429</name>
</gene>
<keyword evidence="2" id="KW-1185">Reference proteome</keyword>
<accession>A0A016TS21</accession>
<comment type="caution">
    <text evidence="1">The sequence shown here is derived from an EMBL/GenBank/DDBJ whole genome shotgun (WGS) entry which is preliminary data.</text>
</comment>
<sequence length="70" mass="7523">MGPSSLLRFRLKSNAPTSHPELAAMAHGSMLSSCQFDEDGPIVASQVQLHHQRQAAVDPGALRVSRPVMT</sequence>
<dbReference type="AlphaFoldDB" id="A0A016TS21"/>
<evidence type="ECO:0000313" key="2">
    <source>
        <dbReference type="Proteomes" id="UP000024635"/>
    </source>
</evidence>
<dbReference type="EMBL" id="JARK01001417">
    <property type="protein sequence ID" value="EYC05535.1"/>
    <property type="molecule type" value="Genomic_DNA"/>
</dbReference>
<name>A0A016TS21_9BILA</name>
<reference evidence="2" key="1">
    <citation type="journal article" date="2015" name="Nat. Genet.">
        <title>The genome and transcriptome of the zoonotic hookworm Ancylostoma ceylanicum identify infection-specific gene families.</title>
        <authorList>
            <person name="Schwarz E.M."/>
            <person name="Hu Y."/>
            <person name="Antoshechkin I."/>
            <person name="Miller M.M."/>
            <person name="Sternberg P.W."/>
            <person name="Aroian R.V."/>
        </authorList>
    </citation>
    <scope>NUCLEOTIDE SEQUENCE</scope>
    <source>
        <strain evidence="2">HY135</strain>
    </source>
</reference>
<proteinExistence type="predicted"/>
<evidence type="ECO:0000313" key="1">
    <source>
        <dbReference type="EMBL" id="EYC05535.1"/>
    </source>
</evidence>
<protein>
    <submittedName>
        <fullName evidence="1">Uncharacterized protein</fullName>
    </submittedName>
</protein>